<dbReference type="GO" id="GO:0004252">
    <property type="term" value="F:serine-type endopeptidase activity"/>
    <property type="evidence" value="ECO:0007669"/>
    <property type="project" value="TreeGrafter"/>
</dbReference>
<evidence type="ECO:0000313" key="5">
    <source>
        <dbReference type="Proteomes" id="UP000241736"/>
    </source>
</evidence>
<keyword evidence="5" id="KW-1185">Reference proteome</keyword>
<dbReference type="Proteomes" id="UP000241736">
    <property type="component" value="Unassembled WGS sequence"/>
</dbReference>
<keyword evidence="1" id="KW-0378">Hydrolase</keyword>
<organism evidence="4 5">
    <name type="scientific">Arenimonas caeni</name>
    <dbReference type="NCBI Taxonomy" id="2058085"/>
    <lineage>
        <taxon>Bacteria</taxon>
        <taxon>Pseudomonadati</taxon>
        <taxon>Pseudomonadota</taxon>
        <taxon>Gammaproteobacteria</taxon>
        <taxon>Lysobacterales</taxon>
        <taxon>Lysobacteraceae</taxon>
        <taxon>Arenimonas</taxon>
    </lineage>
</organism>
<dbReference type="PANTHER" id="PTHR42776">
    <property type="entry name" value="SERINE PEPTIDASE S9 FAMILY MEMBER"/>
    <property type="match status" value="1"/>
</dbReference>
<evidence type="ECO:0000313" key="4">
    <source>
        <dbReference type="EMBL" id="PRH82185.1"/>
    </source>
</evidence>
<protein>
    <recommendedName>
        <fullName evidence="3">Peptidase S9 prolyl oligopeptidase catalytic domain-containing protein</fullName>
    </recommendedName>
</protein>
<feature type="domain" description="Peptidase S9 prolyl oligopeptidase catalytic" evidence="3">
    <location>
        <begin position="419"/>
        <end position="630"/>
    </location>
</feature>
<evidence type="ECO:0000256" key="1">
    <source>
        <dbReference type="ARBA" id="ARBA00022801"/>
    </source>
</evidence>
<dbReference type="PANTHER" id="PTHR42776:SF27">
    <property type="entry name" value="DIPEPTIDYL PEPTIDASE FAMILY MEMBER 6"/>
    <property type="match status" value="1"/>
</dbReference>
<dbReference type="Pfam" id="PF00326">
    <property type="entry name" value="Peptidase_S9"/>
    <property type="match status" value="1"/>
</dbReference>
<comment type="caution">
    <text evidence="4">The sequence shown here is derived from an EMBL/GenBank/DDBJ whole genome shotgun (WGS) entry which is preliminary data.</text>
</comment>
<reference evidence="4 5" key="1">
    <citation type="submission" date="2018-03" db="EMBL/GenBank/DDBJ databases">
        <title>Arenimonas caeni sp. nov., isolated from activated sludge.</title>
        <authorList>
            <person name="Liu H."/>
        </authorList>
    </citation>
    <scope>NUCLEOTIDE SEQUENCE [LARGE SCALE GENOMIC DNA]</scope>
    <source>
        <strain evidence="5">z29</strain>
    </source>
</reference>
<dbReference type="AlphaFoldDB" id="A0A2P6M870"/>
<sequence>MTMTMFRRFLLVALLALGPALATAAPERLPVGEFFKDPEFTSVSLSPSGKYITVSVPQGDRTVLAAFEIDGMKLVGKWDYGEKRHIERVTWVNDERFLMFVSRKVGRFDFRVGTPDVYASNVDGTQRADMPNLGYYDIVDLTWDDPRTILVQRSVDSAFLSRYDVYNGRVSTVATAPVRFGGFLLDHEGKVRYALGQQEDQTTVTLRRDGDRWTTVHTAEMGGDVRIPLMFSGDNKRVYFATSEEGRPAGLVLVDPETGDETPVVSNPNVQPYTYLTSSDDRELLAVAFMDGLPGYEFINRDHPESKTYAGLINAFPQHAVSFQGISRDGRLVLFRAYSDVDPGAYYLFDRTTGAAQFLLASMEWIDPEKMAEMRAVSFTARDGTRVHGYLTLPNGAGKGPLPLVLNPHGGPHGIRDMWGFNPEVQFLANRGYAVLQVNFRGSGGYGSGFERKGYRNWGTTMVDDMTDAVDWAIAQGIADKDRICTYGASYGGYAALQTVVREPVKYRCTIGYVGVYSLPLMFKDGDIPETESGRAFLERVMPETLAEQQRQSPAFNVDKIRIPVMLVQGAKDQRVPMSQYRLLKKNLTDAGRAPEVDIVEDKEGHGFYDYDNQVELYTAMEKFLDKYIGAGAGGSR</sequence>
<gene>
    <name evidence="4" type="ORF">C6N40_09135</name>
</gene>
<name>A0A2P6M870_9GAMM</name>
<dbReference type="InterPro" id="IPR001375">
    <property type="entry name" value="Peptidase_S9_cat"/>
</dbReference>
<proteinExistence type="predicted"/>
<feature type="chain" id="PRO_5015118058" description="Peptidase S9 prolyl oligopeptidase catalytic domain-containing protein" evidence="2">
    <location>
        <begin position="25"/>
        <end position="637"/>
    </location>
</feature>
<dbReference type="SUPFAM" id="SSF53474">
    <property type="entry name" value="alpha/beta-Hydrolases"/>
    <property type="match status" value="1"/>
</dbReference>
<keyword evidence="2" id="KW-0732">Signal</keyword>
<feature type="signal peptide" evidence="2">
    <location>
        <begin position="1"/>
        <end position="24"/>
    </location>
</feature>
<dbReference type="EMBL" id="PVLF01000013">
    <property type="protein sequence ID" value="PRH82185.1"/>
    <property type="molecule type" value="Genomic_DNA"/>
</dbReference>
<dbReference type="Gene3D" id="3.40.50.1820">
    <property type="entry name" value="alpha/beta hydrolase"/>
    <property type="match status" value="1"/>
</dbReference>
<dbReference type="OrthoDB" id="4269629at2"/>
<dbReference type="InterPro" id="IPR029058">
    <property type="entry name" value="AB_hydrolase_fold"/>
</dbReference>
<evidence type="ECO:0000256" key="2">
    <source>
        <dbReference type="SAM" id="SignalP"/>
    </source>
</evidence>
<dbReference type="GO" id="GO:0006508">
    <property type="term" value="P:proteolysis"/>
    <property type="evidence" value="ECO:0007669"/>
    <property type="project" value="InterPro"/>
</dbReference>
<dbReference type="SUPFAM" id="SSF82171">
    <property type="entry name" value="DPP6 N-terminal domain-like"/>
    <property type="match status" value="1"/>
</dbReference>
<evidence type="ECO:0000259" key="3">
    <source>
        <dbReference type="Pfam" id="PF00326"/>
    </source>
</evidence>
<accession>A0A2P6M870</accession>